<evidence type="ECO:0000313" key="2">
    <source>
        <dbReference type="EMBL" id="KKL51494.1"/>
    </source>
</evidence>
<evidence type="ECO:0000256" key="1">
    <source>
        <dbReference type="SAM" id="MobiDB-lite"/>
    </source>
</evidence>
<gene>
    <name evidence="2" type="ORF">LCGC14_2294940</name>
</gene>
<name>A0A0F9CQM6_9ZZZZ</name>
<reference evidence="2" key="1">
    <citation type="journal article" date="2015" name="Nature">
        <title>Complex archaea that bridge the gap between prokaryotes and eukaryotes.</title>
        <authorList>
            <person name="Spang A."/>
            <person name="Saw J.H."/>
            <person name="Jorgensen S.L."/>
            <person name="Zaremba-Niedzwiedzka K."/>
            <person name="Martijn J."/>
            <person name="Lind A.E."/>
            <person name="van Eijk R."/>
            <person name="Schleper C."/>
            <person name="Guy L."/>
            <person name="Ettema T.J."/>
        </authorList>
    </citation>
    <scope>NUCLEOTIDE SEQUENCE</scope>
</reference>
<sequence>MESMEKARVDELVKKVGEDIRTICEKPAGMDVIERLLGMVIGQLRATVDLMPKEGTYQPVSNPAPESIGVIVGARKYLCPQASMMLDMAVQANADLDLLAGLIAERMPELSEDTAPNRDLKPDGREVQRTPPATPLRLSFAKVQAVMEGRRIHSLCVDADGHMHVILDDCDVTLFGLHGFNINVQEGSRAQRIIHGQFIEAGRSATGPQ</sequence>
<feature type="compositionally biased region" description="Basic and acidic residues" evidence="1">
    <location>
        <begin position="115"/>
        <end position="128"/>
    </location>
</feature>
<dbReference type="AlphaFoldDB" id="A0A0F9CQM6"/>
<comment type="caution">
    <text evidence="2">The sequence shown here is derived from an EMBL/GenBank/DDBJ whole genome shotgun (WGS) entry which is preliminary data.</text>
</comment>
<proteinExistence type="predicted"/>
<feature type="region of interest" description="Disordered" evidence="1">
    <location>
        <begin position="110"/>
        <end position="133"/>
    </location>
</feature>
<accession>A0A0F9CQM6</accession>
<organism evidence="2">
    <name type="scientific">marine sediment metagenome</name>
    <dbReference type="NCBI Taxonomy" id="412755"/>
    <lineage>
        <taxon>unclassified sequences</taxon>
        <taxon>metagenomes</taxon>
        <taxon>ecological metagenomes</taxon>
    </lineage>
</organism>
<dbReference type="EMBL" id="LAZR01032229">
    <property type="protein sequence ID" value="KKL51494.1"/>
    <property type="molecule type" value="Genomic_DNA"/>
</dbReference>
<protein>
    <submittedName>
        <fullName evidence="2">Uncharacterized protein</fullName>
    </submittedName>
</protein>